<proteinExistence type="predicted"/>
<dbReference type="RefSeq" id="WP_107191797.1">
    <property type="nucleotide sequence ID" value="NZ_PYMN01000046.1"/>
</dbReference>
<dbReference type="Proteomes" id="UP000241405">
    <property type="component" value="Unassembled WGS sequence"/>
</dbReference>
<evidence type="ECO:0000313" key="2">
    <source>
        <dbReference type="EMBL" id="PSU53177.1"/>
    </source>
</evidence>
<evidence type="ECO:0000313" key="4">
    <source>
        <dbReference type="Proteomes" id="UP000241618"/>
    </source>
</evidence>
<organism evidence="2 4">
    <name type="scientific">Photobacterium phosphoreum</name>
    <dbReference type="NCBI Taxonomy" id="659"/>
    <lineage>
        <taxon>Bacteria</taxon>
        <taxon>Pseudomonadati</taxon>
        <taxon>Pseudomonadota</taxon>
        <taxon>Gammaproteobacteria</taxon>
        <taxon>Vibrionales</taxon>
        <taxon>Vibrionaceae</taxon>
        <taxon>Photobacterium</taxon>
    </lineage>
</organism>
<evidence type="ECO:0000313" key="3">
    <source>
        <dbReference type="Proteomes" id="UP000241405"/>
    </source>
</evidence>
<sequence>MEAVFSSKDLNKECATYWFDVSINVTGEADGMVLGVVEGQNDDIYIIDSESHNIKGAWFAPYVTTLPNYVSNTERAI</sequence>
<dbReference type="Proteomes" id="UP000241618">
    <property type="component" value="Unassembled WGS sequence"/>
</dbReference>
<accession>A0A2T3JVC8</accession>
<reference evidence="3 4" key="1">
    <citation type="submission" date="2018-03" db="EMBL/GenBank/DDBJ databases">
        <title>Whole genome sequencing of Histamine producing bacteria.</title>
        <authorList>
            <person name="Butler K."/>
        </authorList>
    </citation>
    <scope>NUCLEOTIDE SEQUENCE [LARGE SCALE GENOMIC DNA]</scope>
    <source>
        <strain evidence="2 4">FS-6.1</strain>
        <strain evidence="1 3">FS-6.2</strain>
    </source>
</reference>
<dbReference type="EMBL" id="PYMO01000018">
    <property type="protein sequence ID" value="PSU23021.1"/>
    <property type="molecule type" value="Genomic_DNA"/>
</dbReference>
<name>A0A2T3JVC8_PHOPO</name>
<gene>
    <name evidence="2" type="ORF">C9J18_05580</name>
    <name evidence="1" type="ORF">CTM96_15400</name>
</gene>
<keyword evidence="3" id="KW-1185">Reference proteome</keyword>
<dbReference type="AlphaFoldDB" id="A0A2T3JVC8"/>
<protein>
    <submittedName>
        <fullName evidence="2">Uncharacterized protein</fullName>
    </submittedName>
</protein>
<comment type="caution">
    <text evidence="2">The sequence shown here is derived from an EMBL/GenBank/DDBJ whole genome shotgun (WGS) entry which is preliminary data.</text>
</comment>
<evidence type="ECO:0000313" key="1">
    <source>
        <dbReference type="EMBL" id="PSU23021.1"/>
    </source>
</evidence>
<dbReference type="EMBL" id="PYMP01000003">
    <property type="protein sequence ID" value="PSU53177.1"/>
    <property type="molecule type" value="Genomic_DNA"/>
</dbReference>